<sequence length="326" mass="37361">MNTNLTGLHHITAITSSSPKMFDFMVNTLGLHLIKKTVNQDDIRTYHLYFTDDMGSAGTDLTFFDFPGIQTGRKGKNTVSRIGFRVPSDEALKYWETRFDEFNISHDPIATHFGSQTMNFYDFDNQRYQLVSDEINHGVEGGRPYRDSPVPDEFAIYALGPTIVTVDYPTRMHYILTDVMGFTKVTTEGQEVLYELHDGGHGAQIIMATNVVEPDELQGYGTVHHVAFRTDDEETLQYWINRIEEVGLMHSGFVDRFYFKSEYFRPGPGVLFEIATDGPGFLLDETYEEAGVHLELPPFLEDQREDIEAHLVPFNTDKKEYRHDDI</sequence>
<dbReference type="Proteomes" id="UP000032279">
    <property type="component" value="Unassembled WGS sequence"/>
</dbReference>
<reference evidence="2 3" key="1">
    <citation type="submission" date="2013-08" db="EMBL/GenBank/DDBJ databases">
        <title>Lactobacillus wasatchii sp. WDC04, a late gas producing bacteria isolated from aged chedder cheese.</title>
        <authorList>
            <person name="Oberg C.J."/>
            <person name="Culumber M."/>
            <person name="McMahon D.J."/>
            <person name="Broadbent J.R."/>
            <person name="Oberg T.S."/>
            <person name="Ortaki F."/>
        </authorList>
    </citation>
    <scope>NUCLEOTIDE SEQUENCE [LARGE SCALE GENOMIC DNA]</scope>
    <source>
        <strain evidence="2 3">WDC04</strain>
    </source>
</reference>
<dbReference type="SUPFAM" id="SSF54593">
    <property type="entry name" value="Glyoxalase/Bleomycin resistance protein/Dihydroxybiphenyl dioxygenase"/>
    <property type="match status" value="1"/>
</dbReference>
<proteinExistence type="predicted"/>
<dbReference type="InterPro" id="IPR029068">
    <property type="entry name" value="Glyas_Bleomycin-R_OHBP_Dase"/>
</dbReference>
<accession>A0A0D1A5L1</accession>
<dbReference type="Gene3D" id="3.10.180.10">
    <property type="entry name" value="2,3-Dihydroxybiphenyl 1,2-Dioxygenase, domain 1"/>
    <property type="match status" value="2"/>
</dbReference>
<evidence type="ECO:0000313" key="3">
    <source>
        <dbReference type="Proteomes" id="UP000032279"/>
    </source>
</evidence>
<dbReference type="OrthoDB" id="9785698at2"/>
<dbReference type="PANTHER" id="PTHR36110">
    <property type="entry name" value="RING-CLEAVING DIOXYGENASE MHQE-RELATED"/>
    <property type="match status" value="1"/>
</dbReference>
<evidence type="ECO:0000259" key="1">
    <source>
        <dbReference type="PROSITE" id="PS51819"/>
    </source>
</evidence>
<dbReference type="RefSeq" id="WP_044011165.1">
    <property type="nucleotide sequence ID" value="NZ_AWTT01000037.1"/>
</dbReference>
<organism evidence="2 3">
    <name type="scientific">Paucilactobacillus wasatchensis</name>
    <dbReference type="NCBI Taxonomy" id="1335616"/>
    <lineage>
        <taxon>Bacteria</taxon>
        <taxon>Bacillati</taxon>
        <taxon>Bacillota</taxon>
        <taxon>Bacilli</taxon>
        <taxon>Lactobacillales</taxon>
        <taxon>Lactobacillaceae</taxon>
        <taxon>Paucilactobacillus</taxon>
    </lineage>
</organism>
<feature type="domain" description="VOC" evidence="1">
    <location>
        <begin position="158"/>
        <end position="277"/>
    </location>
</feature>
<feature type="domain" description="VOC" evidence="1">
    <location>
        <begin position="7"/>
        <end position="133"/>
    </location>
</feature>
<dbReference type="PROSITE" id="PS51819">
    <property type="entry name" value="VOC"/>
    <property type="match status" value="2"/>
</dbReference>
<dbReference type="CDD" id="cd08347">
    <property type="entry name" value="PcpA_C_like"/>
    <property type="match status" value="1"/>
</dbReference>
<protein>
    <submittedName>
        <fullName evidence="2">Glyoxalase family protein</fullName>
    </submittedName>
</protein>
<dbReference type="AlphaFoldDB" id="A0A0D1A5L1"/>
<gene>
    <name evidence="2" type="ORF">WDC_1443</name>
</gene>
<dbReference type="PATRIC" id="fig|1335616.4.peg.1445"/>
<dbReference type="STRING" id="1335616.WDC_1443"/>
<keyword evidence="3" id="KW-1185">Reference proteome</keyword>
<dbReference type="Pfam" id="PF00903">
    <property type="entry name" value="Glyoxalase"/>
    <property type="match status" value="1"/>
</dbReference>
<dbReference type="InterPro" id="IPR037523">
    <property type="entry name" value="VOC_core"/>
</dbReference>
<dbReference type="EMBL" id="AWTT01000037">
    <property type="protein sequence ID" value="KIS02977.1"/>
    <property type="molecule type" value="Genomic_DNA"/>
</dbReference>
<evidence type="ECO:0000313" key="2">
    <source>
        <dbReference type="EMBL" id="KIS02977.1"/>
    </source>
</evidence>
<dbReference type="PANTHER" id="PTHR36110:SF3">
    <property type="entry name" value="VOC DOMAIN-CONTAINING PROTEIN"/>
    <property type="match status" value="1"/>
</dbReference>
<name>A0A0D1A5L1_9LACO</name>
<comment type="caution">
    <text evidence="2">The sequence shown here is derived from an EMBL/GenBank/DDBJ whole genome shotgun (WGS) entry which is preliminary data.</text>
</comment>
<dbReference type="InterPro" id="IPR052537">
    <property type="entry name" value="Extradiol_RC_dioxygenase"/>
</dbReference>
<dbReference type="InterPro" id="IPR004360">
    <property type="entry name" value="Glyas_Fos-R_dOase_dom"/>
</dbReference>